<reference evidence="1" key="1">
    <citation type="submission" date="2021-11" db="EMBL/GenBank/DDBJ databases">
        <title>Description of novel Flavobacterium species.</title>
        <authorList>
            <person name="Saticioglu I.B."/>
            <person name="Ay H."/>
            <person name="Altun S."/>
            <person name="Duman M."/>
        </authorList>
    </citation>
    <scope>NUCLEOTIDE SEQUENCE</scope>
    <source>
        <strain evidence="1">F-30</strain>
    </source>
</reference>
<dbReference type="InterPro" id="IPR032359">
    <property type="entry name" value="KwaB-like"/>
</dbReference>
<dbReference type="EMBL" id="JAJJMM010000001">
    <property type="protein sequence ID" value="MCC9063643.1"/>
    <property type="molecule type" value="Genomic_DNA"/>
</dbReference>
<organism evidence="1 2">
    <name type="scientific">Flavobacterium piscisymbiosum</name>
    <dbReference type="NCBI Taxonomy" id="2893753"/>
    <lineage>
        <taxon>Bacteria</taxon>
        <taxon>Pseudomonadati</taxon>
        <taxon>Bacteroidota</taxon>
        <taxon>Flavobacteriia</taxon>
        <taxon>Flavobacteriales</taxon>
        <taxon>Flavobacteriaceae</taxon>
        <taxon>Flavobacterium</taxon>
    </lineage>
</organism>
<keyword evidence="2" id="KW-1185">Reference proteome</keyword>
<dbReference type="RefSeq" id="WP_230036002.1">
    <property type="nucleotide sequence ID" value="NZ_JAJJMM010000001.1"/>
</dbReference>
<evidence type="ECO:0000313" key="2">
    <source>
        <dbReference type="Proteomes" id="UP001430679"/>
    </source>
</evidence>
<protein>
    <submittedName>
        <fullName evidence="1">DUF4868 domain-containing protein</fullName>
    </submittedName>
</protein>
<evidence type="ECO:0000313" key="1">
    <source>
        <dbReference type="EMBL" id="MCC9063643.1"/>
    </source>
</evidence>
<name>A0ABS8MDP6_9FLAO</name>
<comment type="caution">
    <text evidence="1">The sequence shown here is derived from an EMBL/GenBank/DDBJ whole genome shotgun (WGS) entry which is preliminary data.</text>
</comment>
<proteinExistence type="predicted"/>
<dbReference type="Pfam" id="PF16162">
    <property type="entry name" value="KwaB"/>
    <property type="match status" value="1"/>
</dbReference>
<accession>A0ABS8MDP6</accession>
<gene>
    <name evidence="1" type="ORF">LNP81_11650</name>
</gene>
<dbReference type="Proteomes" id="UP001430679">
    <property type="component" value="Unassembled WGS sequence"/>
</dbReference>
<sequence>MDKSQLIETIKKAVSTNLNMYFVTRILKEGVKNNAKVLEKFDFKVYQIEITDEIRTYLFDLSMKQFEKIEKNNELDFVDYDVISDDTEHLFTYSMLNKVGSFSDVVYNQLNNSPQKITNLNQILSSESLWAYCVGFQIDSENTFYTFRKISAGKVGIDEKDDNQKKGISNTIRTFFDTNTNTLSLLKGETVYLDKNIDCIFYGEVFYILRKFYFEQILGLQEEYKKRAEEIAVTLKKHVCFGEVSLLSNKIQKSPSFHKKLMKLEKLGSLNNLNERTLKKLEKLGKSKKAPINIKDGKIIFETDQDIDNTIKLLCDYYKTGDYSGNSYGTYAGKIQKTEEV</sequence>